<dbReference type="InParanoid" id="A0A0C3PQX1"/>
<reference evidence="2 3" key="1">
    <citation type="submission" date="2014-04" db="EMBL/GenBank/DDBJ databases">
        <authorList>
            <consortium name="DOE Joint Genome Institute"/>
            <person name="Kuo A."/>
            <person name="Kohler A."/>
            <person name="Costa M.D."/>
            <person name="Nagy L.G."/>
            <person name="Floudas D."/>
            <person name="Copeland A."/>
            <person name="Barry K.W."/>
            <person name="Cichocki N."/>
            <person name="Veneault-Fourrey C."/>
            <person name="LaButti K."/>
            <person name="Lindquist E.A."/>
            <person name="Lipzen A."/>
            <person name="Lundell T."/>
            <person name="Morin E."/>
            <person name="Murat C."/>
            <person name="Sun H."/>
            <person name="Tunlid A."/>
            <person name="Henrissat B."/>
            <person name="Grigoriev I.V."/>
            <person name="Hibbett D.S."/>
            <person name="Martin F."/>
            <person name="Nordberg H.P."/>
            <person name="Cantor M.N."/>
            <person name="Hua S.X."/>
        </authorList>
    </citation>
    <scope>NUCLEOTIDE SEQUENCE [LARGE SCALE GENOMIC DNA]</scope>
    <source>
        <strain evidence="2 3">Marx 270</strain>
    </source>
</reference>
<dbReference type="AlphaFoldDB" id="A0A0C3PQX1"/>
<reference evidence="3" key="2">
    <citation type="submission" date="2015-01" db="EMBL/GenBank/DDBJ databases">
        <title>Evolutionary Origins and Diversification of the Mycorrhizal Mutualists.</title>
        <authorList>
            <consortium name="DOE Joint Genome Institute"/>
            <consortium name="Mycorrhizal Genomics Consortium"/>
            <person name="Kohler A."/>
            <person name="Kuo A."/>
            <person name="Nagy L.G."/>
            <person name="Floudas D."/>
            <person name="Copeland A."/>
            <person name="Barry K.W."/>
            <person name="Cichocki N."/>
            <person name="Veneault-Fourrey C."/>
            <person name="LaButti K."/>
            <person name="Lindquist E.A."/>
            <person name="Lipzen A."/>
            <person name="Lundell T."/>
            <person name="Morin E."/>
            <person name="Murat C."/>
            <person name="Riley R."/>
            <person name="Ohm R."/>
            <person name="Sun H."/>
            <person name="Tunlid A."/>
            <person name="Henrissat B."/>
            <person name="Grigoriev I.V."/>
            <person name="Hibbett D.S."/>
            <person name="Martin F."/>
        </authorList>
    </citation>
    <scope>NUCLEOTIDE SEQUENCE [LARGE SCALE GENOMIC DNA]</scope>
    <source>
        <strain evidence="3">Marx 270</strain>
    </source>
</reference>
<dbReference type="EMBL" id="KN831950">
    <property type="protein sequence ID" value="KIO11406.1"/>
    <property type="molecule type" value="Genomic_DNA"/>
</dbReference>
<protein>
    <submittedName>
        <fullName evidence="2">Uncharacterized protein</fullName>
    </submittedName>
</protein>
<accession>A0A0C3PQX1</accession>
<evidence type="ECO:0000256" key="1">
    <source>
        <dbReference type="SAM" id="MobiDB-lite"/>
    </source>
</evidence>
<feature type="region of interest" description="Disordered" evidence="1">
    <location>
        <begin position="1"/>
        <end position="20"/>
    </location>
</feature>
<keyword evidence="3" id="KW-1185">Reference proteome</keyword>
<name>A0A0C3PQX1_PISTI</name>
<organism evidence="2 3">
    <name type="scientific">Pisolithus tinctorius Marx 270</name>
    <dbReference type="NCBI Taxonomy" id="870435"/>
    <lineage>
        <taxon>Eukaryota</taxon>
        <taxon>Fungi</taxon>
        <taxon>Dikarya</taxon>
        <taxon>Basidiomycota</taxon>
        <taxon>Agaricomycotina</taxon>
        <taxon>Agaricomycetes</taxon>
        <taxon>Agaricomycetidae</taxon>
        <taxon>Boletales</taxon>
        <taxon>Sclerodermatineae</taxon>
        <taxon>Pisolithaceae</taxon>
        <taxon>Pisolithus</taxon>
    </lineage>
</organism>
<gene>
    <name evidence="2" type="ORF">M404DRAFT_995056</name>
</gene>
<sequence>MKWSFPPIDTFHGKRESSPSPRFTGTCIDLYFPDIPVPSLSPVQSHVDPRKSDFFWSGQDVVLL</sequence>
<dbReference type="Proteomes" id="UP000054217">
    <property type="component" value="Unassembled WGS sequence"/>
</dbReference>
<evidence type="ECO:0000313" key="3">
    <source>
        <dbReference type="Proteomes" id="UP000054217"/>
    </source>
</evidence>
<evidence type="ECO:0000313" key="2">
    <source>
        <dbReference type="EMBL" id="KIO11406.1"/>
    </source>
</evidence>
<dbReference type="HOGENOM" id="CLU_2868630_0_0_1"/>
<proteinExistence type="predicted"/>